<dbReference type="Proteomes" id="UP000189940">
    <property type="component" value="Unassembled WGS sequence"/>
</dbReference>
<proteinExistence type="predicted"/>
<sequence length="176" mass="19318">MRQMISGMVAAAAIVAASVAPAMACGGLFTSGCSPCLSYSPCVSGYYPGYYGGYGFAGYESLPSPTQYYYVNQGPVFSGPGNFAPVPTYQESAVAGWNAYSRPYFYPYDGGRYAHAMHHYYDGAPATGPVVYSYRWNRTRHHGHVSRHGDRAALPRVIYGSGQHHDYRHSARYHEN</sequence>
<evidence type="ECO:0000313" key="3">
    <source>
        <dbReference type="Proteomes" id="UP000189940"/>
    </source>
</evidence>
<dbReference type="RefSeq" id="WP_079447135.1">
    <property type="nucleotide sequence ID" value="NZ_MWPQ01000042.1"/>
</dbReference>
<comment type="caution">
    <text evidence="2">The sequence shown here is derived from an EMBL/GenBank/DDBJ whole genome shotgun (WGS) entry which is preliminary data.</text>
</comment>
<protein>
    <submittedName>
        <fullName evidence="2">Uncharacterized protein</fullName>
    </submittedName>
</protein>
<reference evidence="2 3" key="1">
    <citation type="submission" date="2017-02" db="EMBL/GenBank/DDBJ databases">
        <title>Genome sequence of the nitrite-oxidizing bacterium Nitrobacter vulgaris strain Ab1.</title>
        <authorList>
            <person name="Mellbye B.L."/>
            <person name="Davis E.W."/>
            <person name="Spieck E."/>
            <person name="Chang J.H."/>
            <person name="Bottomley P.J."/>
            <person name="Sayavedra-Soto L.A."/>
        </authorList>
    </citation>
    <scope>NUCLEOTIDE SEQUENCE [LARGE SCALE GENOMIC DNA]</scope>
    <source>
        <strain evidence="2 3">Ab1</strain>
    </source>
</reference>
<evidence type="ECO:0000313" key="2">
    <source>
        <dbReference type="EMBL" id="OPH82636.1"/>
    </source>
</evidence>
<feature type="chain" id="PRO_5012098694" evidence="1">
    <location>
        <begin position="25"/>
        <end position="176"/>
    </location>
</feature>
<dbReference type="OrthoDB" id="8130162at2"/>
<name>A0A1V4HXD9_NITVU</name>
<dbReference type="PROSITE" id="PS51257">
    <property type="entry name" value="PROKAR_LIPOPROTEIN"/>
    <property type="match status" value="1"/>
</dbReference>
<keyword evidence="3" id="KW-1185">Reference proteome</keyword>
<gene>
    <name evidence="2" type="ORF">B2M20_11255</name>
</gene>
<keyword evidence="1" id="KW-0732">Signal</keyword>
<feature type="signal peptide" evidence="1">
    <location>
        <begin position="1"/>
        <end position="24"/>
    </location>
</feature>
<organism evidence="2 3">
    <name type="scientific">Nitrobacter vulgaris</name>
    <dbReference type="NCBI Taxonomy" id="29421"/>
    <lineage>
        <taxon>Bacteria</taxon>
        <taxon>Pseudomonadati</taxon>
        <taxon>Pseudomonadota</taxon>
        <taxon>Alphaproteobacteria</taxon>
        <taxon>Hyphomicrobiales</taxon>
        <taxon>Nitrobacteraceae</taxon>
        <taxon>Nitrobacter</taxon>
    </lineage>
</organism>
<dbReference type="AlphaFoldDB" id="A0A1V4HXD9"/>
<accession>A0A1V4HXD9</accession>
<evidence type="ECO:0000256" key="1">
    <source>
        <dbReference type="SAM" id="SignalP"/>
    </source>
</evidence>
<dbReference type="EMBL" id="MWPQ01000042">
    <property type="protein sequence ID" value="OPH82636.1"/>
    <property type="molecule type" value="Genomic_DNA"/>
</dbReference>